<dbReference type="RefSeq" id="WP_237359724.1">
    <property type="nucleotide sequence ID" value="NZ_CAKLDM010000001.1"/>
</dbReference>
<dbReference type="Gene3D" id="3.40.190.10">
    <property type="entry name" value="Periplasmic binding protein-like II"/>
    <property type="match status" value="2"/>
</dbReference>
<reference evidence="6" key="1">
    <citation type="submission" date="2021-11" db="EMBL/GenBank/DDBJ databases">
        <authorList>
            <person name="Rodrigo-Torres L."/>
            <person name="Arahal R. D."/>
            <person name="Lucena T."/>
        </authorList>
    </citation>
    <scope>NUCLEOTIDE SEQUENCE</scope>
    <source>
        <strain evidence="6">CECT 7928</strain>
    </source>
</reference>
<protein>
    <submittedName>
        <fullName evidence="6">HTH-type transcriptional regulator TrpI</fullName>
    </submittedName>
</protein>
<dbReference type="InterPro" id="IPR036388">
    <property type="entry name" value="WH-like_DNA-bd_sf"/>
</dbReference>
<dbReference type="PANTHER" id="PTHR30537:SF32">
    <property type="entry name" value="HTH-TYPE TRANSCRIPTIONAL REGULATOR DSDC"/>
    <property type="match status" value="1"/>
</dbReference>
<keyword evidence="4" id="KW-0804">Transcription</keyword>
<keyword evidence="7" id="KW-1185">Reference proteome</keyword>
<dbReference type="PROSITE" id="PS50931">
    <property type="entry name" value="HTH_LYSR"/>
    <property type="match status" value="1"/>
</dbReference>
<dbReference type="EMBL" id="CAKLDM010000001">
    <property type="protein sequence ID" value="CAH0536263.1"/>
    <property type="molecule type" value="Genomic_DNA"/>
</dbReference>
<evidence type="ECO:0000259" key="5">
    <source>
        <dbReference type="PROSITE" id="PS50931"/>
    </source>
</evidence>
<comment type="similarity">
    <text evidence="1">Belongs to the LysR transcriptional regulatory family.</text>
</comment>
<keyword evidence="3" id="KW-0238">DNA-binding</keyword>
<dbReference type="PRINTS" id="PR00039">
    <property type="entry name" value="HTHLYSR"/>
</dbReference>
<evidence type="ECO:0000313" key="7">
    <source>
        <dbReference type="Proteomes" id="UP000838748"/>
    </source>
</evidence>
<dbReference type="InterPro" id="IPR058163">
    <property type="entry name" value="LysR-type_TF_proteobact-type"/>
</dbReference>
<gene>
    <name evidence="6" type="primary">trpI</name>
    <name evidence="6" type="ORF">VMF7928_00301</name>
</gene>
<dbReference type="InterPro" id="IPR036390">
    <property type="entry name" value="WH_DNA-bd_sf"/>
</dbReference>
<comment type="caution">
    <text evidence="6">The sequence shown here is derived from an EMBL/GenBank/DDBJ whole genome shotgun (WGS) entry which is preliminary data.</text>
</comment>
<evidence type="ECO:0000313" key="6">
    <source>
        <dbReference type="EMBL" id="CAH0536263.1"/>
    </source>
</evidence>
<proteinExistence type="inferred from homology"/>
<dbReference type="SUPFAM" id="SSF46785">
    <property type="entry name" value="Winged helix' DNA-binding domain"/>
    <property type="match status" value="1"/>
</dbReference>
<dbReference type="Gene3D" id="1.10.10.10">
    <property type="entry name" value="Winged helix-like DNA-binding domain superfamily/Winged helix DNA-binding domain"/>
    <property type="match status" value="1"/>
</dbReference>
<evidence type="ECO:0000256" key="3">
    <source>
        <dbReference type="ARBA" id="ARBA00023125"/>
    </source>
</evidence>
<feature type="domain" description="HTH lysR-type" evidence="5">
    <location>
        <begin position="14"/>
        <end position="66"/>
    </location>
</feature>
<organism evidence="6 7">
    <name type="scientific">Vibrio marisflavi CECT 7928</name>
    <dbReference type="NCBI Taxonomy" id="634439"/>
    <lineage>
        <taxon>Bacteria</taxon>
        <taxon>Pseudomonadati</taxon>
        <taxon>Pseudomonadota</taxon>
        <taxon>Gammaproteobacteria</taxon>
        <taxon>Vibrionales</taxon>
        <taxon>Vibrionaceae</taxon>
        <taxon>Vibrio</taxon>
    </lineage>
</organism>
<dbReference type="Pfam" id="PF00126">
    <property type="entry name" value="HTH_1"/>
    <property type="match status" value="1"/>
</dbReference>
<dbReference type="InterPro" id="IPR005119">
    <property type="entry name" value="LysR_subst-bd"/>
</dbReference>
<accession>A0ABN8DY72</accession>
<dbReference type="InterPro" id="IPR000847">
    <property type="entry name" value="LysR_HTH_N"/>
</dbReference>
<dbReference type="Pfam" id="PF03466">
    <property type="entry name" value="LysR_substrate"/>
    <property type="match status" value="1"/>
</dbReference>
<evidence type="ECO:0000256" key="1">
    <source>
        <dbReference type="ARBA" id="ARBA00009437"/>
    </source>
</evidence>
<keyword evidence="2" id="KW-0805">Transcription regulation</keyword>
<evidence type="ECO:0000256" key="2">
    <source>
        <dbReference type="ARBA" id="ARBA00023015"/>
    </source>
</evidence>
<sequence>MTPYPNIPYSHHALKTFEAVARLLSFTLAADELNVTQSAVSRQIKQLEEELNTALIVRKHRAIELTQRGEELSFVLGKNFQSIESLISSWQLQNKQRLVIKASLSFTTRTLITKLHELHEKYPDYEIIIIPSLDGEACVTANDYDLLIFCTKQPQVFRNQPNMIFLREEYMAPVCATSSTEERVDLQSILAMPRVHSTLDHYDWKLWLANQNVESSHNVRDISFYSLDVALSACLAGQGATVTDLLLVLPELQRGFLKCPDQVKIQYSAWQYFCFKRNNSPLIDEIIQWVQEQAKSEITQLQQLAKKHHWTGVVD</sequence>
<dbReference type="SUPFAM" id="SSF53850">
    <property type="entry name" value="Periplasmic binding protein-like II"/>
    <property type="match status" value="1"/>
</dbReference>
<dbReference type="Proteomes" id="UP000838748">
    <property type="component" value="Unassembled WGS sequence"/>
</dbReference>
<dbReference type="PANTHER" id="PTHR30537">
    <property type="entry name" value="HTH-TYPE TRANSCRIPTIONAL REGULATOR"/>
    <property type="match status" value="1"/>
</dbReference>
<name>A0ABN8DY72_9VIBR</name>
<evidence type="ECO:0000256" key="4">
    <source>
        <dbReference type="ARBA" id="ARBA00023163"/>
    </source>
</evidence>